<feature type="domain" description="CBS" evidence="5">
    <location>
        <begin position="353"/>
        <end position="414"/>
    </location>
</feature>
<reference evidence="7" key="1">
    <citation type="journal article" date="2016" name="Nature">
        <title>The genome of the seagrass Zostera marina reveals angiosperm adaptation to the sea.</title>
        <authorList>
            <person name="Olsen J.L."/>
            <person name="Rouze P."/>
            <person name="Verhelst B."/>
            <person name="Lin Y.-C."/>
            <person name="Bayer T."/>
            <person name="Collen J."/>
            <person name="Dattolo E."/>
            <person name="De Paoli E."/>
            <person name="Dittami S."/>
            <person name="Maumus F."/>
            <person name="Michel G."/>
            <person name="Kersting A."/>
            <person name="Lauritano C."/>
            <person name="Lohaus R."/>
            <person name="Toepel M."/>
            <person name="Tonon T."/>
            <person name="Vanneste K."/>
            <person name="Amirebrahimi M."/>
            <person name="Brakel J."/>
            <person name="Bostroem C."/>
            <person name="Chovatia M."/>
            <person name="Grimwood J."/>
            <person name="Jenkins J.W."/>
            <person name="Jueterbock A."/>
            <person name="Mraz A."/>
            <person name="Stam W.T."/>
            <person name="Tice H."/>
            <person name="Bornberg-Bauer E."/>
            <person name="Green P.J."/>
            <person name="Pearson G.A."/>
            <person name="Procaccini G."/>
            <person name="Duarte C.M."/>
            <person name="Schmutz J."/>
            <person name="Reusch T.B.H."/>
            <person name="Van de Peer Y."/>
        </authorList>
    </citation>
    <scope>NUCLEOTIDE SEQUENCE [LARGE SCALE GENOMIC DNA]</scope>
    <source>
        <strain evidence="7">cv. Finnish</strain>
    </source>
</reference>
<dbReference type="PANTHER" id="PTHR13780:SF46">
    <property type="entry name" value="CBS DOMAIN-CONTAINING PROTEIN CBSX6"/>
    <property type="match status" value="1"/>
</dbReference>
<keyword evidence="7" id="KW-1185">Reference proteome</keyword>
<dbReference type="AlphaFoldDB" id="A0A0K9PCL8"/>
<evidence type="ECO:0000256" key="1">
    <source>
        <dbReference type="ARBA" id="ARBA00022737"/>
    </source>
</evidence>
<keyword evidence="2 3" id="KW-0129">CBS domain</keyword>
<proteinExistence type="predicted"/>
<keyword evidence="1" id="KW-0677">Repeat</keyword>
<dbReference type="Gene3D" id="3.10.580.10">
    <property type="entry name" value="CBS-domain"/>
    <property type="match status" value="2"/>
</dbReference>
<gene>
    <name evidence="6" type="ORF">ZOSMA_288G00010</name>
</gene>
<dbReference type="PROSITE" id="PS51371">
    <property type="entry name" value="CBS"/>
    <property type="match status" value="1"/>
</dbReference>
<feature type="region of interest" description="Disordered" evidence="4">
    <location>
        <begin position="312"/>
        <end position="336"/>
    </location>
</feature>
<dbReference type="Pfam" id="PF00571">
    <property type="entry name" value="CBS"/>
    <property type="match status" value="1"/>
</dbReference>
<protein>
    <submittedName>
        <fullName evidence="6">CBS domain containing protein</fullName>
    </submittedName>
</protein>
<evidence type="ECO:0000313" key="6">
    <source>
        <dbReference type="EMBL" id="KMZ66803.1"/>
    </source>
</evidence>
<dbReference type="InterPro" id="IPR046342">
    <property type="entry name" value="CBS_dom_sf"/>
</dbReference>
<name>A0A0K9PCL8_ZOSMR</name>
<dbReference type="SMART" id="SM00116">
    <property type="entry name" value="CBS"/>
    <property type="match status" value="3"/>
</dbReference>
<dbReference type="OMA" id="SVAWKGM"/>
<evidence type="ECO:0000259" key="5">
    <source>
        <dbReference type="PROSITE" id="PS51371"/>
    </source>
</evidence>
<evidence type="ECO:0000313" key="7">
    <source>
        <dbReference type="Proteomes" id="UP000036987"/>
    </source>
</evidence>
<dbReference type="PANTHER" id="PTHR13780">
    <property type="entry name" value="AMP-ACTIVATED PROTEIN KINASE, GAMMA REGULATORY SUBUNIT"/>
    <property type="match status" value="1"/>
</dbReference>
<dbReference type="STRING" id="29655.A0A0K9PCL8"/>
<dbReference type="CDD" id="cd02205">
    <property type="entry name" value="CBS_pair_SF"/>
    <property type="match status" value="1"/>
</dbReference>
<sequence length="429" mass="46260">MASVFIYHVVGDLTLGKPELVEFDETETVESAAKVIAECSEGSVTVWKKIAREEDPRAKTTRAGRFVGILNALDLVSFLASVEDREKGMKTPVSEIVVPNEGLLKEVDPHTRLIDALDMMKQGVRRLLVRKSTQWKGMSKRFSIIYNGKWLKNIETGSSLTCKSSFPAIANTTTNTDKFCCLSREDIARFIICYLGSLNPIPLLSISSLGAITKDYIYTEASSSAIQSVQKLSQIDPCSIAVVETNPDGSLRIIGEISACKLWKCDYLSAAWAMANLSAGQFVMGVNDSTSSPFSFQDCAGGSSSSSLKKTATLQWPENGGGGGSTRSRKFSSKNLGYVNKPHDTSNFPENNMYRGRSAPLKCKNTSSLAAVMAQMLSHRATHVWVTEADSDDVLVGIVGYTDIIHAVTTNFASSSSNGSISVGGGAPV</sequence>
<organism evidence="6 7">
    <name type="scientific">Zostera marina</name>
    <name type="common">Eelgrass</name>
    <dbReference type="NCBI Taxonomy" id="29655"/>
    <lineage>
        <taxon>Eukaryota</taxon>
        <taxon>Viridiplantae</taxon>
        <taxon>Streptophyta</taxon>
        <taxon>Embryophyta</taxon>
        <taxon>Tracheophyta</taxon>
        <taxon>Spermatophyta</taxon>
        <taxon>Magnoliopsida</taxon>
        <taxon>Liliopsida</taxon>
        <taxon>Zosteraceae</taxon>
        <taxon>Zostera</taxon>
    </lineage>
</organism>
<comment type="caution">
    <text evidence="6">The sequence shown here is derived from an EMBL/GenBank/DDBJ whole genome shotgun (WGS) entry which is preliminary data.</text>
</comment>
<dbReference type="OrthoDB" id="1935572at2759"/>
<evidence type="ECO:0000256" key="3">
    <source>
        <dbReference type="PROSITE-ProRule" id="PRU00703"/>
    </source>
</evidence>
<dbReference type="Proteomes" id="UP000036987">
    <property type="component" value="Unassembled WGS sequence"/>
</dbReference>
<evidence type="ECO:0000256" key="2">
    <source>
        <dbReference type="ARBA" id="ARBA00023122"/>
    </source>
</evidence>
<dbReference type="EMBL" id="LFYR01000956">
    <property type="protein sequence ID" value="KMZ66803.1"/>
    <property type="molecule type" value="Genomic_DNA"/>
</dbReference>
<accession>A0A0K9PCL8</accession>
<dbReference type="SUPFAM" id="SSF54631">
    <property type="entry name" value="CBS-domain pair"/>
    <property type="match status" value="2"/>
</dbReference>
<dbReference type="InterPro" id="IPR050511">
    <property type="entry name" value="AMPK_gamma/SDS23_families"/>
</dbReference>
<dbReference type="InterPro" id="IPR000644">
    <property type="entry name" value="CBS_dom"/>
</dbReference>
<evidence type="ECO:0000256" key="4">
    <source>
        <dbReference type="SAM" id="MobiDB-lite"/>
    </source>
</evidence>